<dbReference type="AlphaFoldDB" id="U9TBB6"/>
<evidence type="ECO:0000313" key="1">
    <source>
        <dbReference type="EMBL" id="ESA03593.1"/>
    </source>
</evidence>
<organism evidence="1">
    <name type="scientific">Rhizophagus irregularis (strain DAOM 181602 / DAOM 197198 / MUCL 43194)</name>
    <name type="common">Arbuscular mycorrhizal fungus</name>
    <name type="synonym">Glomus intraradices</name>
    <dbReference type="NCBI Taxonomy" id="747089"/>
    <lineage>
        <taxon>Eukaryota</taxon>
        <taxon>Fungi</taxon>
        <taxon>Fungi incertae sedis</taxon>
        <taxon>Mucoromycota</taxon>
        <taxon>Glomeromycotina</taxon>
        <taxon>Glomeromycetes</taxon>
        <taxon>Glomerales</taxon>
        <taxon>Glomeraceae</taxon>
        <taxon>Rhizophagus</taxon>
    </lineage>
</organism>
<reference evidence="1" key="1">
    <citation type="submission" date="2013-07" db="EMBL/GenBank/DDBJ databases">
        <title>The genome of an arbuscular mycorrhizal fungus provides insights into the evolution of the oldest plant symbiosis.</title>
        <authorList>
            <consortium name="DOE Joint Genome Institute"/>
            <person name="Tisserant E."/>
            <person name="Malbreil M."/>
            <person name="Kuo A."/>
            <person name="Kohler A."/>
            <person name="Symeonidi A."/>
            <person name="Balestrini R."/>
            <person name="Charron P."/>
            <person name="Duensing N."/>
            <person name="Frei-dit-Frey N."/>
            <person name="Gianinazzi-Pearson V."/>
            <person name="Gilbert B."/>
            <person name="Handa Y."/>
            <person name="Hijri M."/>
            <person name="Kaul R."/>
            <person name="Kawaguchi M."/>
            <person name="Krajinski F."/>
            <person name="Lammers P."/>
            <person name="Lapierre D."/>
            <person name="Masclaux F.G."/>
            <person name="Murat C."/>
            <person name="Morin E."/>
            <person name="Ndikumana S."/>
            <person name="Pagni M."/>
            <person name="Petitpierre D."/>
            <person name="Requena N."/>
            <person name="Rosikiewicz P."/>
            <person name="Riley R."/>
            <person name="Saito K."/>
            <person name="San Clemente H."/>
            <person name="Shapiro H."/>
            <person name="van Tuinen D."/>
            <person name="Becard G."/>
            <person name="Bonfante P."/>
            <person name="Paszkowski U."/>
            <person name="Shachar-Hill Y."/>
            <person name="Young J.P."/>
            <person name="Sanders I.R."/>
            <person name="Henrissat B."/>
            <person name="Rensing S.A."/>
            <person name="Grigoriev I.V."/>
            <person name="Corradi N."/>
            <person name="Roux C."/>
            <person name="Martin F."/>
        </authorList>
    </citation>
    <scope>NUCLEOTIDE SEQUENCE</scope>
    <source>
        <strain evidence="1">DAOM 197198</strain>
    </source>
</reference>
<gene>
    <name evidence="1" type="ORF">GLOINDRAFT_5417</name>
</gene>
<dbReference type="VEuPathDB" id="FungiDB:RhiirFUN_010841"/>
<dbReference type="HOGENOM" id="CLU_1653071_0_0_1"/>
<protein>
    <submittedName>
        <fullName evidence="1">Uncharacterized protein</fullName>
    </submittedName>
</protein>
<name>U9TBB6_RHIID</name>
<sequence>MNQYTITKGQFDAIMKFKDEKFQKLSSGDPKLDKHTQKNAKEYMDFLEWIDFSQFDLIKYTGKEGSFSTIYTALWTEAPDHDDVIVNDDLAKDRISKEVGEARGGGRSARVEVVMGWPQCIVASSIYTDIVFDLLGSKFSYLPFNTYLEKFLRFEIYQRN</sequence>
<dbReference type="EMBL" id="KI294919">
    <property type="protein sequence ID" value="ESA03593.1"/>
    <property type="molecule type" value="Genomic_DNA"/>
</dbReference>
<proteinExistence type="predicted"/>
<accession>U9TBB6</accession>